<dbReference type="Proteomes" id="UP000190667">
    <property type="component" value="Unassembled WGS sequence"/>
</dbReference>
<dbReference type="InterPro" id="IPR036188">
    <property type="entry name" value="FAD/NAD-bd_sf"/>
</dbReference>
<dbReference type="GO" id="GO:0004497">
    <property type="term" value="F:monooxygenase activity"/>
    <property type="evidence" value="ECO:0007669"/>
    <property type="project" value="UniProtKB-UniRule"/>
</dbReference>
<dbReference type="EC" id="1.14.13.-" evidence="5"/>
<keyword evidence="5" id="KW-0963">Cytoplasm</keyword>
<accession>A0A1S8YKW8</accession>
<dbReference type="SUPFAM" id="SSF51905">
    <property type="entry name" value="FAD/NAD(P)-binding domain"/>
    <property type="match status" value="1"/>
</dbReference>
<comment type="function">
    <text evidence="5">An FAD-requiring monooxygenase active on some tetracycline antibiotic derivatives, which leads to their inactivation. Hydroxylates carbon 11a of tetracycline and some analogs.</text>
</comment>
<dbReference type="GO" id="GO:0071949">
    <property type="term" value="F:FAD binding"/>
    <property type="evidence" value="ECO:0007669"/>
    <property type="project" value="InterPro"/>
</dbReference>
<protein>
    <recommendedName>
        <fullName evidence="5">Flavin-dependent monooxygenase</fullName>
    </recommendedName>
    <alternativeName>
        <fullName evidence="5">TetX monooxygenase</fullName>
        <shortName evidence="5">TetX</shortName>
        <ecNumber evidence="5">1.14.13.-</ecNumber>
    </alternativeName>
</protein>
<keyword evidence="5" id="KW-0521">NADP</keyword>
<keyword evidence="1 5" id="KW-0285">Flavoprotein</keyword>
<evidence type="ECO:0000256" key="3">
    <source>
        <dbReference type="ARBA" id="ARBA00023002"/>
    </source>
</evidence>
<dbReference type="STRING" id="1926881.BTJ39_12040"/>
<comment type="catalytic activity">
    <reaction evidence="5">
        <text>a tetracycline + NADPH + O2 + H(+) = an 11a-hydroxytetracycline + NADP(+) + H2O</text>
        <dbReference type="Rhea" id="RHEA:61444"/>
        <dbReference type="ChEBI" id="CHEBI:15377"/>
        <dbReference type="ChEBI" id="CHEBI:15378"/>
        <dbReference type="ChEBI" id="CHEBI:15379"/>
        <dbReference type="ChEBI" id="CHEBI:57783"/>
        <dbReference type="ChEBI" id="CHEBI:58349"/>
        <dbReference type="ChEBI" id="CHEBI:144644"/>
        <dbReference type="ChEBI" id="CHEBI:144645"/>
    </reaction>
</comment>
<feature type="binding site" evidence="5">
    <location>
        <position position="295"/>
    </location>
    <ligand>
        <name>FAD</name>
        <dbReference type="ChEBI" id="CHEBI:57692"/>
    </ligand>
</feature>
<evidence type="ECO:0000259" key="6">
    <source>
        <dbReference type="Pfam" id="PF01494"/>
    </source>
</evidence>
<feature type="binding site" evidence="5">
    <location>
        <position position="47"/>
    </location>
    <ligand>
        <name>FAD</name>
        <dbReference type="ChEBI" id="CHEBI:57692"/>
    </ligand>
</feature>
<proteinExistence type="inferred from homology"/>
<reference evidence="7 8" key="1">
    <citation type="submission" date="2016-12" db="EMBL/GenBank/DDBJ databases">
        <title>Izhakiella australiana sp. nov. of genus Izhakiella isolated from Australian desert.</title>
        <authorList>
            <person name="Ji M."/>
        </authorList>
    </citation>
    <scope>NUCLEOTIDE SEQUENCE [LARGE SCALE GENOMIC DNA]</scope>
    <source>
        <strain evidence="7 8">D4N98</strain>
    </source>
</reference>
<feature type="binding site" evidence="5">
    <location>
        <position position="40"/>
    </location>
    <ligand>
        <name>NADPH</name>
        <dbReference type="ChEBI" id="CHEBI:57783"/>
    </ligand>
</feature>
<comment type="subcellular location">
    <subcellularLocation>
        <location evidence="5">Cytoplasm</location>
    </subcellularLocation>
</comment>
<evidence type="ECO:0000256" key="4">
    <source>
        <dbReference type="ARBA" id="ARBA00023033"/>
    </source>
</evidence>
<evidence type="ECO:0000256" key="5">
    <source>
        <dbReference type="HAMAP-Rule" id="MF_00845"/>
    </source>
</evidence>
<organism evidence="7 8">
    <name type="scientific">Izhakiella australiensis</name>
    <dbReference type="NCBI Taxonomy" id="1926881"/>
    <lineage>
        <taxon>Bacteria</taxon>
        <taxon>Pseudomonadati</taxon>
        <taxon>Pseudomonadota</taxon>
        <taxon>Gammaproteobacteria</taxon>
        <taxon>Enterobacterales</taxon>
        <taxon>Erwiniaceae</taxon>
        <taxon>Izhakiella</taxon>
    </lineage>
</organism>
<evidence type="ECO:0000313" key="7">
    <source>
        <dbReference type="EMBL" id="OON39761.1"/>
    </source>
</evidence>
<evidence type="ECO:0000256" key="1">
    <source>
        <dbReference type="ARBA" id="ARBA00022630"/>
    </source>
</evidence>
<sequence length="377" mass="40272">MTSQVTIVGAGLGGLMLARILQVHGINCCVYEAEASSIARSQGGLLDIHDYNGQLALQAAGLMAPFRRLILEGHQATRVLDKHAVVLFDKPDDGEGGRPEVYRGELRQMLLDSLAPETVRWGKKLTQVRESGEGRYQLTFADGETQETGLLVGADGAWSKVRPLLSDARPEYIGTSFVETWLYDSDKRYPATAGAVGGGSMFCLAPGKGIMAHREKHGTLHAYISLNQPQAWFAALDFSAVAATRARIAEAFSGWAPALTALITDGDTPPVLRTLYALPTEHHWPRRKGVTLIGDAAHLAGPNGEGANLAMLDAAELAAAIVAHPGDVEAALLAYESSMFPRAAEAAREGAGLFNTLFGEDAPRSLVSAFNEWDPQG</sequence>
<comment type="cofactor">
    <cofactor evidence="5">
        <name>FAD</name>
        <dbReference type="ChEBI" id="CHEBI:57692"/>
    </cofactor>
</comment>
<keyword evidence="4 5" id="KW-0503">Monooxygenase</keyword>
<dbReference type="PRINTS" id="PR00420">
    <property type="entry name" value="RNGMNOXGNASE"/>
</dbReference>
<dbReference type="GO" id="GO:0005737">
    <property type="term" value="C:cytoplasm"/>
    <property type="evidence" value="ECO:0007669"/>
    <property type="project" value="UniProtKB-SubCell"/>
</dbReference>
<dbReference type="InterPro" id="IPR043683">
    <property type="entry name" value="TetX_monooxygenase"/>
</dbReference>
<dbReference type="PANTHER" id="PTHR46972">
    <property type="entry name" value="MONOOXYGENASE ASQM-RELATED"/>
    <property type="match status" value="1"/>
</dbReference>
<gene>
    <name evidence="7" type="ORF">BTJ39_12040</name>
</gene>
<dbReference type="AlphaFoldDB" id="A0A1S8YKW8"/>
<comment type="similarity">
    <text evidence="5">Belongs to the aromatic-ring hydroxylase family. TetX subfamily.</text>
</comment>
<keyword evidence="8" id="KW-1185">Reference proteome</keyword>
<dbReference type="InterPro" id="IPR002938">
    <property type="entry name" value="FAD-bd"/>
</dbReference>
<dbReference type="Pfam" id="PF01494">
    <property type="entry name" value="FAD_binding_3"/>
    <property type="match status" value="1"/>
</dbReference>
<evidence type="ECO:0000256" key="2">
    <source>
        <dbReference type="ARBA" id="ARBA00022827"/>
    </source>
</evidence>
<evidence type="ECO:0000313" key="8">
    <source>
        <dbReference type="Proteomes" id="UP000190667"/>
    </source>
</evidence>
<feature type="binding site" evidence="5">
    <location>
        <position position="103"/>
    </location>
    <ligand>
        <name>FAD</name>
        <dbReference type="ChEBI" id="CHEBI:57692"/>
    </ligand>
</feature>
<dbReference type="OrthoDB" id="8672648at2"/>
<keyword evidence="5" id="KW-0547">Nucleotide-binding</keyword>
<name>A0A1S8YKW8_9GAMM</name>
<dbReference type="RefSeq" id="WP_078002950.1">
    <property type="nucleotide sequence ID" value="NZ_MRUL01000007.1"/>
</dbReference>
<dbReference type="Gene3D" id="3.50.50.60">
    <property type="entry name" value="FAD/NAD(P)-binding domain"/>
    <property type="match status" value="1"/>
</dbReference>
<keyword evidence="2 5" id="KW-0274">FAD</keyword>
<dbReference type="HAMAP" id="MF_00845">
    <property type="entry name" value="TetX_monooxygenase"/>
    <property type="match status" value="1"/>
</dbReference>
<comment type="caution">
    <text evidence="7">The sequence shown here is derived from an EMBL/GenBank/DDBJ whole genome shotgun (WGS) entry which is preliminary data.</text>
</comment>
<dbReference type="EMBL" id="MRUL01000007">
    <property type="protein sequence ID" value="OON39761.1"/>
    <property type="molecule type" value="Genomic_DNA"/>
</dbReference>
<comment type="domain">
    <text evidence="5">Consists of an N-terminal FAD-binding domain with a Rossman fold and a C-terminal substrate-binding domain.</text>
</comment>
<feature type="domain" description="FAD-binding" evidence="6">
    <location>
        <begin position="3"/>
        <end position="347"/>
    </location>
</feature>
<dbReference type="GO" id="GO:0046677">
    <property type="term" value="P:response to antibiotic"/>
    <property type="evidence" value="ECO:0007669"/>
    <property type="project" value="InterPro"/>
</dbReference>
<keyword evidence="3 5" id="KW-0560">Oxidoreductase</keyword>
<dbReference type="PANTHER" id="PTHR46972:SF1">
    <property type="entry name" value="FAD DEPENDENT OXIDOREDUCTASE DOMAIN-CONTAINING PROTEIN"/>
    <property type="match status" value="1"/>
</dbReference>
<comment type="subunit">
    <text evidence="5">Monomer.</text>
</comment>